<comment type="similarity">
    <text evidence="1">Belongs to the short-chain dehydrogenases/reductases (SDR) family.</text>
</comment>
<dbReference type="PRINTS" id="PR00081">
    <property type="entry name" value="GDHRDH"/>
</dbReference>
<evidence type="ECO:0000256" key="1">
    <source>
        <dbReference type="ARBA" id="ARBA00006484"/>
    </source>
</evidence>
<proteinExistence type="inferred from homology"/>
<sequence length="692" mass="74873">MASFVTGATGFIGRFLVSELVDHREGPIYVLVRQSSLHRMETMIAQWTRGSGSLRVVPVVGDLGEPSLGVDADWITEHAGEIDHFFHLAAIYDMTADVATNDAMNVQGTRNALELAEALEAGCFHQVSSVAAAGDYHGRFDESMFDEGQPLPSPYHRTKYESEKIVREECKVPWRVYRPAIVVGDSETGAMDKIDGPYYFFPLIKRLRDNLPGWLPLVGVDLGDTNMVPVDYVAKAMDHLAHLPDRNGEAFHLVNPEPQSTIETINAFCAAAGAPKFATPIDRNVTSSATGLLPRALRPSNIISAVVRTAPAQLLLDQTLGRMGIPAEVVSHASFTAVFDSRKTEKALAGSGIAVPDLESYARALWSYWEENLDDSTSRDKRTCNALQGKHVVITGASSGIGKVTALKVAQAGGIPVLVARGKDKLEETKATIELRGGQAYVFPCDLSDLKAIDDLCARLSTELPSVDFVVNNAGRSIRRSLRLSHDRFHDFERTMQLNYFGAIRLIIGLMPKLHEQKSGHIVNISSIGVQTNPPRFSAYVASKAALDSWSNVVASEVVGHGISFTNIHMPLVRTPMIAPTKMYDKFPTLSPAQAADLVIKAMVEKPHEINTLAGNAGAVAHTFAPKAAFRILNLAYQVFPDSAAAKAKAGRPDAPAAPEAAAPAPTGDLEAAGGRESEQMLMARLFPGVHW</sequence>
<dbReference type="Proteomes" id="UP000245507">
    <property type="component" value="Unassembled WGS sequence"/>
</dbReference>
<dbReference type="PROSITE" id="PS00061">
    <property type="entry name" value="ADH_SHORT"/>
    <property type="match status" value="1"/>
</dbReference>
<dbReference type="Pfam" id="PF00106">
    <property type="entry name" value="adh_short"/>
    <property type="match status" value="1"/>
</dbReference>
<dbReference type="EMBL" id="QGDD01000002">
    <property type="protein sequence ID" value="PWN03649.1"/>
    <property type="molecule type" value="Genomic_DNA"/>
</dbReference>
<protein>
    <submittedName>
        <fullName evidence="5">Short chain dehydrogenase</fullName>
    </submittedName>
</protein>
<evidence type="ECO:0000256" key="2">
    <source>
        <dbReference type="ARBA" id="ARBA00023002"/>
    </source>
</evidence>
<dbReference type="OrthoDB" id="9810734at2"/>
<dbReference type="CDD" id="cd05263">
    <property type="entry name" value="MupV_like_SDR_e"/>
    <property type="match status" value="1"/>
</dbReference>
<dbReference type="InterPro" id="IPR057313">
    <property type="entry name" value="Maqu_2507-like"/>
</dbReference>
<evidence type="ECO:0000256" key="3">
    <source>
        <dbReference type="SAM" id="MobiDB-lite"/>
    </source>
</evidence>
<evidence type="ECO:0000259" key="4">
    <source>
        <dbReference type="SMART" id="SM00822"/>
    </source>
</evidence>
<dbReference type="InterPro" id="IPR002347">
    <property type="entry name" value="SDR_fam"/>
</dbReference>
<name>A0A316TK63_9ACTN</name>
<dbReference type="CDD" id="cd05233">
    <property type="entry name" value="SDR_c"/>
    <property type="match status" value="1"/>
</dbReference>
<evidence type="ECO:0000313" key="6">
    <source>
        <dbReference type="Proteomes" id="UP000245507"/>
    </source>
</evidence>
<comment type="caution">
    <text evidence="5">The sequence shown here is derived from an EMBL/GenBank/DDBJ whole genome shotgun (WGS) entry which is preliminary data.</text>
</comment>
<feature type="domain" description="Ketoreductase" evidence="4">
    <location>
        <begin position="390"/>
        <end position="574"/>
    </location>
</feature>
<accession>A0A316TK63</accession>
<dbReference type="NCBIfam" id="NF005539">
    <property type="entry name" value="PRK07201.1"/>
    <property type="match status" value="1"/>
</dbReference>
<dbReference type="Pfam" id="PF07993">
    <property type="entry name" value="NAD_binding_4"/>
    <property type="match status" value="1"/>
</dbReference>
<reference evidence="5 6" key="1">
    <citation type="submission" date="2018-05" db="EMBL/GenBank/DDBJ databases">
        <title>Nocardioides silvaticus genome.</title>
        <authorList>
            <person name="Li C."/>
            <person name="Wang G."/>
        </authorList>
    </citation>
    <scope>NUCLEOTIDE SEQUENCE [LARGE SCALE GENOMIC DNA]</scope>
    <source>
        <strain evidence="5 6">CCTCC AB 2018079</strain>
    </source>
</reference>
<gene>
    <name evidence="5" type="ORF">DJ010_06035</name>
</gene>
<dbReference type="PANTHER" id="PTHR44196">
    <property type="entry name" value="DEHYDROGENASE/REDUCTASE SDR FAMILY MEMBER 7B"/>
    <property type="match status" value="1"/>
</dbReference>
<dbReference type="InterPro" id="IPR036291">
    <property type="entry name" value="NAD(P)-bd_dom_sf"/>
</dbReference>
<keyword evidence="6" id="KW-1185">Reference proteome</keyword>
<dbReference type="AlphaFoldDB" id="A0A316TK63"/>
<dbReference type="InterPro" id="IPR020904">
    <property type="entry name" value="Sc_DH/Rdtase_CS"/>
</dbReference>
<keyword evidence="2" id="KW-0560">Oxidoreductase</keyword>
<evidence type="ECO:0000313" key="5">
    <source>
        <dbReference type="EMBL" id="PWN03649.1"/>
    </source>
</evidence>
<dbReference type="Gene3D" id="3.40.50.720">
    <property type="entry name" value="NAD(P)-binding Rossmann-like Domain"/>
    <property type="match status" value="2"/>
</dbReference>
<dbReference type="RefSeq" id="WP_109692737.1">
    <property type="nucleotide sequence ID" value="NZ_QGDD01000002.1"/>
</dbReference>
<dbReference type="PRINTS" id="PR00080">
    <property type="entry name" value="SDRFAMILY"/>
</dbReference>
<feature type="region of interest" description="Disordered" evidence="3">
    <location>
        <begin position="650"/>
        <end position="672"/>
    </location>
</feature>
<dbReference type="SUPFAM" id="SSF51735">
    <property type="entry name" value="NAD(P)-binding Rossmann-fold domains"/>
    <property type="match status" value="2"/>
</dbReference>
<dbReference type="InterPro" id="IPR013120">
    <property type="entry name" value="FAR_NAD-bd"/>
</dbReference>
<dbReference type="SMART" id="SM00822">
    <property type="entry name" value="PKS_KR"/>
    <property type="match status" value="1"/>
</dbReference>
<organism evidence="5 6">
    <name type="scientific">Nocardioides silvaticus</name>
    <dbReference type="NCBI Taxonomy" id="2201891"/>
    <lineage>
        <taxon>Bacteria</taxon>
        <taxon>Bacillati</taxon>
        <taxon>Actinomycetota</taxon>
        <taxon>Actinomycetes</taxon>
        <taxon>Propionibacteriales</taxon>
        <taxon>Nocardioidaceae</taxon>
        <taxon>Nocardioides</taxon>
    </lineage>
</organism>
<dbReference type="InterPro" id="IPR057326">
    <property type="entry name" value="KR_dom"/>
</dbReference>
<dbReference type="GO" id="GO:0016020">
    <property type="term" value="C:membrane"/>
    <property type="evidence" value="ECO:0007669"/>
    <property type="project" value="TreeGrafter"/>
</dbReference>
<feature type="compositionally biased region" description="Low complexity" evidence="3">
    <location>
        <begin position="650"/>
        <end position="666"/>
    </location>
</feature>
<dbReference type="PANTHER" id="PTHR44196:SF1">
    <property type="entry name" value="DEHYDROGENASE_REDUCTASE SDR FAMILY MEMBER 7B"/>
    <property type="match status" value="1"/>
</dbReference>
<dbReference type="GO" id="GO:0016491">
    <property type="term" value="F:oxidoreductase activity"/>
    <property type="evidence" value="ECO:0007669"/>
    <property type="project" value="UniProtKB-KW"/>
</dbReference>